<dbReference type="PANTHER" id="PTHR47943">
    <property type="entry name" value="CYTOCHROME P450 93A3-LIKE"/>
    <property type="match status" value="1"/>
</dbReference>
<organism evidence="12 13">
    <name type="scientific">Thalictrum thalictroides</name>
    <name type="common">Rue-anemone</name>
    <name type="synonym">Anemone thalictroides</name>
    <dbReference type="NCBI Taxonomy" id="46969"/>
    <lineage>
        <taxon>Eukaryota</taxon>
        <taxon>Viridiplantae</taxon>
        <taxon>Streptophyta</taxon>
        <taxon>Embryophyta</taxon>
        <taxon>Tracheophyta</taxon>
        <taxon>Spermatophyta</taxon>
        <taxon>Magnoliopsida</taxon>
        <taxon>Ranunculales</taxon>
        <taxon>Ranunculaceae</taxon>
        <taxon>Thalictroideae</taxon>
        <taxon>Thalictrum</taxon>
    </lineage>
</organism>
<evidence type="ECO:0000313" key="13">
    <source>
        <dbReference type="Proteomes" id="UP000554482"/>
    </source>
</evidence>
<dbReference type="GO" id="GO:0020037">
    <property type="term" value="F:heme binding"/>
    <property type="evidence" value="ECO:0007669"/>
    <property type="project" value="InterPro"/>
</dbReference>
<evidence type="ECO:0000313" key="12">
    <source>
        <dbReference type="EMBL" id="KAF5187942.1"/>
    </source>
</evidence>
<dbReference type="InterPro" id="IPR017972">
    <property type="entry name" value="Cyt_P450_CS"/>
</dbReference>
<dbReference type="GO" id="GO:0016020">
    <property type="term" value="C:membrane"/>
    <property type="evidence" value="ECO:0007669"/>
    <property type="project" value="UniProtKB-SubCell"/>
</dbReference>
<dbReference type="InterPro" id="IPR002401">
    <property type="entry name" value="Cyt_P450_E_grp-I"/>
</dbReference>
<comment type="subcellular location">
    <subcellularLocation>
        <location evidence="2">Membrane</location>
    </subcellularLocation>
</comment>
<keyword evidence="6 11" id="KW-0560">Oxidoreductase</keyword>
<dbReference type="InterPro" id="IPR036396">
    <property type="entry name" value="Cyt_P450_sf"/>
</dbReference>
<evidence type="ECO:0000256" key="10">
    <source>
        <dbReference type="PIRSR" id="PIRSR602401-1"/>
    </source>
</evidence>
<keyword evidence="8 11" id="KW-0503">Monooxygenase</keyword>
<keyword evidence="9" id="KW-0472">Membrane</keyword>
<gene>
    <name evidence="12" type="ORF">FRX31_022472</name>
</gene>
<evidence type="ECO:0000256" key="8">
    <source>
        <dbReference type="ARBA" id="ARBA00023033"/>
    </source>
</evidence>
<feature type="binding site" description="axial binding residue" evidence="10">
    <location>
        <position position="222"/>
    </location>
    <ligand>
        <name>heme</name>
        <dbReference type="ChEBI" id="CHEBI:30413"/>
    </ligand>
    <ligandPart>
        <name>Fe</name>
        <dbReference type="ChEBI" id="CHEBI:18248"/>
    </ligandPart>
</feature>
<evidence type="ECO:0000256" key="5">
    <source>
        <dbReference type="ARBA" id="ARBA00022723"/>
    </source>
</evidence>
<comment type="caution">
    <text evidence="12">The sequence shown here is derived from an EMBL/GenBank/DDBJ whole genome shotgun (WGS) entry which is preliminary data.</text>
</comment>
<dbReference type="PROSITE" id="PS00086">
    <property type="entry name" value="CYTOCHROME_P450"/>
    <property type="match status" value="1"/>
</dbReference>
<protein>
    <submittedName>
        <fullName evidence="12">Cytochrome p450</fullName>
    </submittedName>
</protein>
<dbReference type="Proteomes" id="UP000554482">
    <property type="component" value="Unassembled WGS sequence"/>
</dbReference>
<name>A0A7J6VU75_THATH</name>
<evidence type="ECO:0000256" key="1">
    <source>
        <dbReference type="ARBA" id="ARBA00001971"/>
    </source>
</evidence>
<dbReference type="GO" id="GO:0044550">
    <property type="term" value="P:secondary metabolite biosynthetic process"/>
    <property type="evidence" value="ECO:0007669"/>
    <property type="project" value="UniProtKB-ARBA"/>
</dbReference>
<dbReference type="Gene3D" id="1.10.630.10">
    <property type="entry name" value="Cytochrome P450"/>
    <property type="match status" value="2"/>
</dbReference>
<dbReference type="GO" id="GO:0004497">
    <property type="term" value="F:monooxygenase activity"/>
    <property type="evidence" value="ECO:0007669"/>
    <property type="project" value="UniProtKB-KW"/>
</dbReference>
<dbReference type="OrthoDB" id="2789670at2759"/>
<dbReference type="EMBL" id="JABWDY010027368">
    <property type="protein sequence ID" value="KAF5187942.1"/>
    <property type="molecule type" value="Genomic_DNA"/>
</dbReference>
<evidence type="ECO:0000256" key="4">
    <source>
        <dbReference type="ARBA" id="ARBA00022617"/>
    </source>
</evidence>
<comment type="cofactor">
    <cofactor evidence="1 10">
        <name>heme</name>
        <dbReference type="ChEBI" id="CHEBI:30413"/>
    </cofactor>
</comment>
<evidence type="ECO:0000256" key="7">
    <source>
        <dbReference type="ARBA" id="ARBA00023004"/>
    </source>
</evidence>
<dbReference type="GO" id="GO:0005506">
    <property type="term" value="F:iron ion binding"/>
    <property type="evidence" value="ECO:0007669"/>
    <property type="project" value="InterPro"/>
</dbReference>
<keyword evidence="13" id="KW-1185">Reference proteome</keyword>
<dbReference type="InterPro" id="IPR001128">
    <property type="entry name" value="Cyt_P450"/>
</dbReference>
<dbReference type="PRINTS" id="PR00463">
    <property type="entry name" value="EP450I"/>
</dbReference>
<comment type="similarity">
    <text evidence="3 11">Belongs to the cytochrome P450 family.</text>
</comment>
<dbReference type="SUPFAM" id="SSF48264">
    <property type="entry name" value="Cytochrome P450"/>
    <property type="match status" value="1"/>
</dbReference>
<evidence type="ECO:0000256" key="2">
    <source>
        <dbReference type="ARBA" id="ARBA00004370"/>
    </source>
</evidence>
<keyword evidence="5 10" id="KW-0479">Metal-binding</keyword>
<proteinExistence type="inferred from homology"/>
<evidence type="ECO:0000256" key="3">
    <source>
        <dbReference type="ARBA" id="ARBA00010617"/>
    </source>
</evidence>
<keyword evidence="7 10" id="KW-0408">Iron</keyword>
<accession>A0A7J6VU75</accession>
<evidence type="ECO:0000256" key="9">
    <source>
        <dbReference type="ARBA" id="ARBA00023136"/>
    </source>
</evidence>
<reference evidence="12 13" key="1">
    <citation type="submission" date="2020-06" db="EMBL/GenBank/DDBJ databases">
        <title>Transcriptomic and genomic resources for Thalictrum thalictroides and T. hernandezii: Facilitating candidate gene discovery in an emerging model plant lineage.</title>
        <authorList>
            <person name="Arias T."/>
            <person name="Riano-Pachon D.M."/>
            <person name="Di Stilio V.S."/>
        </authorList>
    </citation>
    <scope>NUCLEOTIDE SEQUENCE [LARGE SCALE GENOMIC DNA]</scope>
    <source>
        <strain evidence="13">cv. WT478/WT964</strain>
        <tissue evidence="12">Leaves</tissue>
    </source>
</reference>
<evidence type="ECO:0000256" key="11">
    <source>
        <dbReference type="RuleBase" id="RU000461"/>
    </source>
</evidence>
<dbReference type="PANTHER" id="PTHR47943:SF2">
    <property type="entry name" value="CYTOCHROME P450"/>
    <property type="match status" value="1"/>
</dbReference>
<dbReference type="AlphaFoldDB" id="A0A7J6VU75"/>
<dbReference type="Pfam" id="PF00067">
    <property type="entry name" value="p450"/>
    <property type="match status" value="2"/>
</dbReference>
<evidence type="ECO:0000256" key="6">
    <source>
        <dbReference type="ARBA" id="ARBA00023002"/>
    </source>
</evidence>
<dbReference type="GO" id="GO:0016705">
    <property type="term" value="F:oxidoreductase activity, acting on paired donors, with incorporation or reduction of molecular oxygen"/>
    <property type="evidence" value="ECO:0007669"/>
    <property type="project" value="InterPro"/>
</dbReference>
<sequence length="288" mass="32763">MIFGSKNDDFDFKDVLQEGLKLVGVFNLADYIPYIAALDLQGLGRRMKAISKVLDGFLDKIIDEHEHEHDVKELKGQHMNFIDLMLSLMESDNTRELHIERDNIKAIVLDIFATAMDSSSIAIVWALSELLKHPRVMKLVQEELDNVVGLERMVEETDLVDLCYLKMVKSTVIINNWAIGRDPNAWSSNGEEFYPERFIGTDIDIQGHNFQYLPFGSGQRKCPGMQLGMTVVQLVLAQVIHCFKFNLELPDGMSPDDLDMTETFGITMPKTKHLMAIPTYRLCASTYN</sequence>
<keyword evidence="4 10" id="KW-0349">Heme</keyword>